<dbReference type="Gene3D" id="3.30.70.1290">
    <property type="entry name" value="Transposase IS200-like"/>
    <property type="match status" value="1"/>
</dbReference>
<dbReference type="SMART" id="SM01321">
    <property type="entry name" value="Y1_Tnp"/>
    <property type="match status" value="1"/>
</dbReference>
<dbReference type="GO" id="GO:0004803">
    <property type="term" value="F:transposase activity"/>
    <property type="evidence" value="ECO:0007669"/>
    <property type="project" value="InterPro"/>
</dbReference>
<organism evidence="2 3">
    <name type="scientific">Cytophaga hutchinsonii (strain ATCC 33406 / DSM 1761 / CIP 103989 / NBRC 15051 / NCIMB 9469 / D465)</name>
    <dbReference type="NCBI Taxonomy" id="269798"/>
    <lineage>
        <taxon>Bacteria</taxon>
        <taxon>Pseudomonadati</taxon>
        <taxon>Bacteroidota</taxon>
        <taxon>Cytophagia</taxon>
        <taxon>Cytophagales</taxon>
        <taxon>Cytophagaceae</taxon>
        <taxon>Cytophaga</taxon>
    </lineage>
</organism>
<dbReference type="OrthoDB" id="9797997at2"/>
<evidence type="ECO:0000259" key="1">
    <source>
        <dbReference type="SMART" id="SM01321"/>
    </source>
</evidence>
<dbReference type="KEGG" id="chu:CHU_2353"/>
<dbReference type="InterPro" id="IPR002686">
    <property type="entry name" value="Transposase_17"/>
</dbReference>
<dbReference type="AlphaFoldDB" id="A0A6N4STA3"/>
<dbReference type="PANTHER" id="PTHR33360:SF2">
    <property type="entry name" value="TRANSPOSASE FOR INSERTION SEQUENCE ELEMENT IS200"/>
    <property type="match status" value="1"/>
</dbReference>
<gene>
    <name evidence="2" type="ordered locus">CHU_2353</name>
</gene>
<dbReference type="GO" id="GO:0003677">
    <property type="term" value="F:DNA binding"/>
    <property type="evidence" value="ECO:0007669"/>
    <property type="project" value="InterPro"/>
</dbReference>
<sequence length="149" mass="17272">MSHALSKIWIHAIWSTKNRTELIEKHHEQHIYTFIKNQFNECGCYIKNINGMPDHIHCLFLLNTQKSISEVIKQIKGSSAHYINQNNLCYTTFSWQTGYAAYSVSESIVGKVDAYIQNQKTHHALKSFEQEYNSLIKIYHSAHGFNHGS</sequence>
<evidence type="ECO:0000313" key="3">
    <source>
        <dbReference type="Proteomes" id="UP000001822"/>
    </source>
</evidence>
<dbReference type="EMBL" id="CP000383">
    <property type="protein sequence ID" value="ABG59611.1"/>
    <property type="molecule type" value="Genomic_DNA"/>
</dbReference>
<name>A0A6N4STA3_CYTH3</name>
<evidence type="ECO:0000313" key="2">
    <source>
        <dbReference type="EMBL" id="ABG59611.1"/>
    </source>
</evidence>
<reference evidence="2 3" key="1">
    <citation type="journal article" date="2007" name="Appl. Environ. Microbiol.">
        <title>Genome sequence of the cellulolytic gliding bacterium Cytophaga hutchinsonii.</title>
        <authorList>
            <person name="Xie G."/>
            <person name="Bruce D.C."/>
            <person name="Challacombe J.F."/>
            <person name="Chertkov O."/>
            <person name="Detter J.C."/>
            <person name="Gilna P."/>
            <person name="Han C.S."/>
            <person name="Lucas S."/>
            <person name="Misra M."/>
            <person name="Myers G.L."/>
            <person name="Richardson P."/>
            <person name="Tapia R."/>
            <person name="Thayer N."/>
            <person name="Thompson L.S."/>
            <person name="Brettin T.S."/>
            <person name="Henrissat B."/>
            <person name="Wilson D.B."/>
            <person name="McBride M.J."/>
        </authorList>
    </citation>
    <scope>NUCLEOTIDE SEQUENCE [LARGE SCALE GENOMIC DNA]</scope>
    <source>
        <strain evidence="3">ATCC 33406 / DSM 1761 / CIP 103989 / NBRC 15051 / NCIMB 9469 / D465</strain>
    </source>
</reference>
<dbReference type="GO" id="GO:0006313">
    <property type="term" value="P:DNA transposition"/>
    <property type="evidence" value="ECO:0007669"/>
    <property type="project" value="InterPro"/>
</dbReference>
<protein>
    <submittedName>
        <fullName evidence="2">Transposase</fullName>
    </submittedName>
</protein>
<accession>A0A6N4STA3</accession>
<dbReference type="RefSeq" id="WP_011585725.1">
    <property type="nucleotide sequence ID" value="NC_008255.1"/>
</dbReference>
<dbReference type="PANTHER" id="PTHR33360">
    <property type="entry name" value="TRANSPOSASE FOR INSERTION SEQUENCE ELEMENT IS200"/>
    <property type="match status" value="1"/>
</dbReference>
<keyword evidence="3" id="KW-1185">Reference proteome</keyword>
<proteinExistence type="predicted"/>
<dbReference type="Pfam" id="PF01797">
    <property type="entry name" value="Y1_Tnp"/>
    <property type="match status" value="1"/>
</dbReference>
<dbReference type="Proteomes" id="UP000001822">
    <property type="component" value="Chromosome"/>
</dbReference>
<dbReference type="NCBIfam" id="NF033573">
    <property type="entry name" value="transpos_IS200"/>
    <property type="match status" value="1"/>
</dbReference>
<dbReference type="InterPro" id="IPR036515">
    <property type="entry name" value="Transposase_17_sf"/>
</dbReference>
<feature type="domain" description="Transposase IS200-like" evidence="1">
    <location>
        <begin position="5"/>
        <end position="119"/>
    </location>
</feature>
<dbReference type="SUPFAM" id="SSF143422">
    <property type="entry name" value="Transposase IS200-like"/>
    <property type="match status" value="1"/>
</dbReference>